<dbReference type="GO" id="GO:0001682">
    <property type="term" value="P:tRNA 5'-leader removal"/>
    <property type="evidence" value="ECO:0007669"/>
    <property type="project" value="InterPro"/>
</dbReference>
<dbReference type="InterPro" id="IPR036980">
    <property type="entry name" value="RNase_P/MRP_Rpp29_sf"/>
</dbReference>
<dbReference type="ExpressionAtlas" id="A0A1D6M6C2">
    <property type="expression patterns" value="baseline and differential"/>
</dbReference>
<dbReference type="SUPFAM" id="SSF101744">
    <property type="entry name" value="Rof/RNase P subunit-like"/>
    <property type="match status" value="1"/>
</dbReference>
<dbReference type="PANTHER" id="PTHR13348:SF0">
    <property type="entry name" value="RIBONUCLEASE P PROTEIN SUBUNIT P29"/>
    <property type="match status" value="1"/>
</dbReference>
<dbReference type="STRING" id="4577.A0A1D6M6C2"/>
<dbReference type="InterPro" id="IPR016848">
    <property type="entry name" value="RNase_P/MRP_Rpp29-subunit"/>
</dbReference>
<dbReference type="EMBL" id="CM000782">
    <property type="protein sequence ID" value="AQK86635.1"/>
    <property type="molecule type" value="Genomic_DNA"/>
</dbReference>
<evidence type="ECO:0000256" key="1">
    <source>
        <dbReference type="ARBA" id="ARBA00004123"/>
    </source>
</evidence>
<dbReference type="RefSeq" id="XP_020394443.1">
    <property type="nucleotide sequence ID" value="XM_020538854.2"/>
</dbReference>
<reference evidence="5" key="4">
    <citation type="submission" date="2021-05" db="UniProtKB">
        <authorList>
            <consortium name="EnsemblPlants"/>
        </authorList>
    </citation>
    <scope>IDENTIFICATION</scope>
    <source>
        <strain evidence="5">cv. B73</strain>
    </source>
</reference>
<evidence type="ECO:0000313" key="5">
    <source>
        <dbReference type="EnsemblPlants" id="Zm00001eb290190_P003"/>
    </source>
</evidence>
<feature type="region of interest" description="Disordered" evidence="3">
    <location>
        <begin position="34"/>
        <end position="99"/>
    </location>
</feature>
<dbReference type="OrthoDB" id="124041at2759"/>
<comment type="similarity">
    <text evidence="2">Belongs to the eukaryotic/archaeal RNase P protein component 1 family.</text>
</comment>
<comment type="subcellular location">
    <subcellularLocation>
        <location evidence="1">Nucleus</location>
    </subcellularLocation>
</comment>
<dbReference type="IntAct" id="A0A1D6M6C2">
    <property type="interactions" value="6"/>
</dbReference>
<dbReference type="InterPro" id="IPR002730">
    <property type="entry name" value="Rpp29/RNP1"/>
</dbReference>
<reference evidence="5" key="3">
    <citation type="submission" date="2019-07" db="EMBL/GenBank/DDBJ databases">
        <authorList>
            <person name="Seetharam A."/>
            <person name="Woodhouse M."/>
            <person name="Cannon E."/>
        </authorList>
    </citation>
    <scope>NUCLEOTIDE SEQUENCE [LARGE SCALE GENOMIC DNA]</scope>
    <source>
        <strain evidence="5">cv. B73</strain>
    </source>
</reference>
<evidence type="ECO:0000313" key="6">
    <source>
        <dbReference type="Proteomes" id="UP000007305"/>
    </source>
</evidence>
<dbReference type="GO" id="GO:0006364">
    <property type="term" value="P:rRNA processing"/>
    <property type="evidence" value="ECO:0000318"/>
    <property type="project" value="GO_Central"/>
</dbReference>
<dbReference type="GO" id="GO:0005634">
    <property type="term" value="C:nucleus"/>
    <property type="evidence" value="ECO:0007669"/>
    <property type="project" value="UniProtKB-SubCell"/>
</dbReference>
<dbReference type="SMR" id="A0A1D6M6C2"/>
<dbReference type="Gramene" id="Zm00001eb290190_T003">
    <property type="protein sequence ID" value="Zm00001eb290190_P003"/>
    <property type="gene ID" value="Zm00001eb290190"/>
</dbReference>
<protein>
    <submittedName>
        <fullName evidence="4">Ribonuclease P family protein</fullName>
    </submittedName>
</protein>
<dbReference type="Pfam" id="PF01868">
    <property type="entry name" value="RNase_P-MRP_p29"/>
    <property type="match status" value="1"/>
</dbReference>
<name>A0A1D6M6C2_MAIZE</name>
<gene>
    <name evidence="5" type="primary">LOC100274475</name>
    <name evidence="4" type="ORF">ZEAMMB73_Zm00001d038440</name>
</gene>
<dbReference type="GeneID" id="100274475"/>
<dbReference type="FunCoup" id="A0A1D6M6C2">
    <property type="interactions" value="549"/>
</dbReference>
<dbReference type="FunFam" id="2.30.30.210:FF:000002">
    <property type="entry name" value="Ribonuclease P protein subunit p29"/>
    <property type="match status" value="1"/>
</dbReference>
<accession>A0A3L6EAC9</accession>
<dbReference type="PaxDb" id="4577-GRMZM2G061105_P02"/>
<evidence type="ECO:0000313" key="4">
    <source>
        <dbReference type="EMBL" id="AQK86632.1"/>
    </source>
</evidence>
<reference evidence="4" key="2">
    <citation type="submission" date="2015-12" db="EMBL/GenBank/DDBJ databases">
        <title>Update maize B73 reference genome by single molecule sequencing technologies.</title>
        <authorList>
            <consortium name="Maize Genome Sequencing Project"/>
            <person name="Ware D."/>
        </authorList>
    </citation>
    <scope>NUCLEOTIDE SEQUENCE</scope>
    <source>
        <tissue evidence="4">Seedling</tissue>
    </source>
</reference>
<evidence type="ECO:0000256" key="3">
    <source>
        <dbReference type="SAM" id="MobiDB-lite"/>
    </source>
</evidence>
<dbReference type="eggNOG" id="KOG4046">
    <property type="taxonomic scope" value="Eukaryota"/>
</dbReference>
<dbReference type="SMART" id="SM00538">
    <property type="entry name" value="POP4"/>
    <property type="match status" value="1"/>
</dbReference>
<organism evidence="4">
    <name type="scientific">Zea mays</name>
    <name type="common">Maize</name>
    <dbReference type="NCBI Taxonomy" id="4577"/>
    <lineage>
        <taxon>Eukaryota</taxon>
        <taxon>Viridiplantae</taxon>
        <taxon>Streptophyta</taxon>
        <taxon>Embryophyta</taxon>
        <taxon>Tracheophyta</taxon>
        <taxon>Spermatophyta</taxon>
        <taxon>Magnoliopsida</taxon>
        <taxon>Liliopsida</taxon>
        <taxon>Poales</taxon>
        <taxon>Poaceae</taxon>
        <taxon>PACMAD clade</taxon>
        <taxon>Panicoideae</taxon>
        <taxon>Andropogonodae</taxon>
        <taxon>Andropogoneae</taxon>
        <taxon>Tripsacinae</taxon>
        <taxon>Zea</taxon>
    </lineage>
</organism>
<dbReference type="RefSeq" id="XP_008647609.1">
    <property type="nucleotide sequence ID" value="XM_008649387.4"/>
</dbReference>
<proteinExistence type="inferred from homology"/>
<dbReference type="GO" id="GO:0000172">
    <property type="term" value="C:ribonuclease MRP complex"/>
    <property type="evidence" value="ECO:0000318"/>
    <property type="project" value="GO_Central"/>
</dbReference>
<dbReference type="GO" id="GO:0030677">
    <property type="term" value="C:ribonuclease P complex"/>
    <property type="evidence" value="ECO:0000318"/>
    <property type="project" value="GO_Central"/>
</dbReference>
<dbReference type="PANTHER" id="PTHR13348">
    <property type="entry name" value="RIBONUCLEASE P SUBUNIT P29"/>
    <property type="match status" value="1"/>
</dbReference>
<evidence type="ECO:0000256" key="2">
    <source>
        <dbReference type="ARBA" id="ARBA00006181"/>
    </source>
</evidence>
<accession>A0A1D6M6C2</accession>
<keyword evidence="6" id="KW-1185">Reference proteome</keyword>
<feature type="compositionally biased region" description="Polar residues" evidence="3">
    <location>
        <begin position="85"/>
        <end position="99"/>
    </location>
</feature>
<dbReference type="InterPro" id="IPR023534">
    <property type="entry name" value="Rof/RNase_P-like"/>
</dbReference>
<dbReference type="Proteomes" id="UP000007305">
    <property type="component" value="Chromosome 6"/>
</dbReference>
<dbReference type="GO" id="GO:0033204">
    <property type="term" value="F:ribonuclease P RNA binding"/>
    <property type="evidence" value="ECO:0000318"/>
    <property type="project" value="GO_Central"/>
</dbReference>
<sequence>MNPVYWLPKGSMSAISDQKKRTLEALQQQYTAAKAKKLQDEQVKSQKKSNFNTPKPKCDAPRGSKGPEITPRRTYAQPSHKGVAFSSSNCQQKPSTSSGEEINPVYAELSCAFHDTLSKGVVSDLDGTEVVHNVIYDIIQKGGDAGKITKGAKKLKLEKGILLDNYVQRGSRLVDSQARSLLIHSKRSKRHMSLKQHKKCGSFDLDGTFHKYDLYKPMHEMWKDYIRELMDLSPKKKFTENLLSADLHGALLIVAECKAASYKGVNGIMIRDTAETFGIISEDNRFRVVPKAGSVFVLQADRWKFTLIGDKLSPREKLKEDQRQQRAQSLIR</sequence>
<dbReference type="EMBL" id="CM000782">
    <property type="protein sequence ID" value="AQK86632.1"/>
    <property type="molecule type" value="Genomic_DNA"/>
</dbReference>
<dbReference type="AlphaFoldDB" id="A0A1D6M6C2"/>
<dbReference type="Gene3D" id="2.30.30.210">
    <property type="entry name" value="Ribonuclease P/MRP, subunit p29"/>
    <property type="match status" value="1"/>
</dbReference>
<dbReference type="EnsemblPlants" id="Zm00001eb290190_T003">
    <property type="protein sequence ID" value="Zm00001eb290190_P003"/>
    <property type="gene ID" value="Zm00001eb290190"/>
</dbReference>
<reference evidence="6" key="1">
    <citation type="journal article" date="2009" name="Science">
        <title>The B73 maize genome: complexity, diversity, and dynamics.</title>
        <authorList>
            <person name="Schnable P.S."/>
            <person name="Ware D."/>
            <person name="Fulton R.S."/>
            <person name="Stein J.C."/>
            <person name="Wei F."/>
            <person name="Pasternak S."/>
            <person name="Liang C."/>
            <person name="Zhang J."/>
            <person name="Fulton L."/>
            <person name="Graves T.A."/>
            <person name="Minx P."/>
            <person name="Reily A.D."/>
            <person name="Courtney L."/>
            <person name="Kruchowski S.S."/>
            <person name="Tomlinson C."/>
            <person name="Strong C."/>
            <person name="Delehaunty K."/>
            <person name="Fronick C."/>
            <person name="Courtney B."/>
            <person name="Rock S.M."/>
            <person name="Belter E."/>
            <person name="Du F."/>
            <person name="Kim K."/>
            <person name="Abbott R.M."/>
            <person name="Cotton M."/>
            <person name="Levy A."/>
            <person name="Marchetto P."/>
            <person name="Ochoa K."/>
            <person name="Jackson S.M."/>
            <person name="Gillam B."/>
            <person name="Chen W."/>
            <person name="Yan L."/>
            <person name="Higginbotham J."/>
            <person name="Cardenas M."/>
            <person name="Waligorski J."/>
            <person name="Applebaum E."/>
            <person name="Phelps L."/>
            <person name="Falcone J."/>
            <person name="Kanchi K."/>
            <person name="Thane T."/>
            <person name="Scimone A."/>
            <person name="Thane N."/>
            <person name="Henke J."/>
            <person name="Wang T."/>
            <person name="Ruppert J."/>
            <person name="Shah N."/>
            <person name="Rotter K."/>
            <person name="Hodges J."/>
            <person name="Ingenthron E."/>
            <person name="Cordes M."/>
            <person name="Kohlberg S."/>
            <person name="Sgro J."/>
            <person name="Delgado B."/>
            <person name="Mead K."/>
            <person name="Chinwalla A."/>
            <person name="Leonard S."/>
            <person name="Crouse K."/>
            <person name="Collura K."/>
            <person name="Kudrna D."/>
            <person name="Currie J."/>
            <person name="He R."/>
            <person name="Angelova A."/>
            <person name="Rajasekar S."/>
            <person name="Mueller T."/>
            <person name="Lomeli R."/>
            <person name="Scara G."/>
            <person name="Ko A."/>
            <person name="Delaney K."/>
            <person name="Wissotski M."/>
            <person name="Lopez G."/>
            <person name="Campos D."/>
            <person name="Braidotti M."/>
            <person name="Ashley E."/>
            <person name="Golser W."/>
            <person name="Kim H."/>
            <person name="Lee S."/>
            <person name="Lin J."/>
            <person name="Dujmic Z."/>
            <person name="Kim W."/>
            <person name="Talag J."/>
            <person name="Zuccolo A."/>
            <person name="Fan C."/>
            <person name="Sebastian A."/>
            <person name="Kramer M."/>
            <person name="Spiegel L."/>
            <person name="Nascimento L."/>
            <person name="Zutavern T."/>
            <person name="Miller B."/>
            <person name="Ambroise C."/>
            <person name="Muller S."/>
            <person name="Spooner W."/>
            <person name="Narechania A."/>
            <person name="Ren L."/>
            <person name="Wei S."/>
            <person name="Kumari S."/>
            <person name="Faga B."/>
            <person name="Levy M.J."/>
            <person name="McMahan L."/>
            <person name="Van Buren P."/>
            <person name="Vaughn M.W."/>
            <person name="Ying K."/>
            <person name="Yeh C.-T."/>
            <person name="Emrich S.J."/>
            <person name="Jia Y."/>
            <person name="Kalyanaraman A."/>
            <person name="Hsia A.-P."/>
            <person name="Barbazuk W.B."/>
            <person name="Baucom R.S."/>
            <person name="Brutnell T.P."/>
            <person name="Carpita N.C."/>
            <person name="Chaparro C."/>
            <person name="Chia J.-M."/>
            <person name="Deragon J.-M."/>
            <person name="Estill J.C."/>
            <person name="Fu Y."/>
            <person name="Jeddeloh J.A."/>
            <person name="Han Y."/>
            <person name="Lee H."/>
            <person name="Li P."/>
            <person name="Lisch D.R."/>
            <person name="Liu S."/>
            <person name="Liu Z."/>
            <person name="Nagel D.H."/>
            <person name="McCann M.C."/>
            <person name="SanMiguel P."/>
            <person name="Myers A.M."/>
            <person name="Nettleton D."/>
            <person name="Nguyen J."/>
            <person name="Penning B.W."/>
            <person name="Ponnala L."/>
            <person name="Schneider K.L."/>
            <person name="Schwartz D.C."/>
            <person name="Sharma A."/>
            <person name="Soderlund C."/>
            <person name="Springer N.M."/>
            <person name="Sun Q."/>
            <person name="Wang H."/>
            <person name="Waterman M."/>
            <person name="Westerman R."/>
            <person name="Wolfgruber T.K."/>
            <person name="Yang L."/>
            <person name="Yu Y."/>
            <person name="Zhang L."/>
            <person name="Zhou S."/>
            <person name="Zhu Q."/>
            <person name="Bennetzen J.L."/>
            <person name="Dawe R.K."/>
            <person name="Jiang J."/>
            <person name="Jiang N."/>
            <person name="Presting G.G."/>
            <person name="Wessler S.R."/>
            <person name="Aluru S."/>
            <person name="Martienssen R.A."/>
            <person name="Clifton S.W."/>
            <person name="McCombie W.R."/>
            <person name="Wing R.A."/>
            <person name="Wilson R.K."/>
        </authorList>
    </citation>
    <scope>NUCLEOTIDE SEQUENCE [LARGE SCALE GENOMIC DNA]</scope>
    <source>
        <strain evidence="6">cv. B73</strain>
    </source>
</reference>